<dbReference type="InterPro" id="IPR009956">
    <property type="entry name" value="Post-segregation_anti-tox_CcdA"/>
</dbReference>
<accession>A0A7X0FAG6</accession>
<dbReference type="EMBL" id="JACHOU010000011">
    <property type="protein sequence ID" value="MBB6356096.1"/>
    <property type="molecule type" value="Genomic_DNA"/>
</dbReference>
<dbReference type="Proteomes" id="UP000536262">
    <property type="component" value="Unassembled WGS sequence"/>
</dbReference>
<dbReference type="RefSeq" id="WP_184700412.1">
    <property type="nucleotide sequence ID" value="NZ_BAABEG010000001.1"/>
</dbReference>
<dbReference type="Pfam" id="PF07362">
    <property type="entry name" value="CcdA"/>
    <property type="match status" value="1"/>
</dbReference>
<sequence length="80" mass="9122">MLQKAPKPVRKPTNVTIDAALVEEAKALGLNMSQLAEDALRKAVSEEKSRLWKIENREAIEGLNRYVEENGLPLEEFRQF</sequence>
<proteinExistence type="predicted"/>
<organism evidence="2 3">
    <name type="scientific">Aminobacter aganoensis</name>
    <dbReference type="NCBI Taxonomy" id="83264"/>
    <lineage>
        <taxon>Bacteria</taxon>
        <taxon>Pseudomonadati</taxon>
        <taxon>Pseudomonadota</taxon>
        <taxon>Alphaproteobacteria</taxon>
        <taxon>Hyphomicrobiales</taxon>
        <taxon>Phyllobacteriaceae</taxon>
        <taxon>Aminobacter</taxon>
    </lineage>
</organism>
<keyword evidence="1" id="KW-1277">Toxin-antitoxin system</keyword>
<evidence type="ECO:0000313" key="2">
    <source>
        <dbReference type="EMBL" id="MBB6356096.1"/>
    </source>
</evidence>
<name>A0A7X0FAG6_9HYPH</name>
<evidence type="ECO:0000256" key="1">
    <source>
        <dbReference type="ARBA" id="ARBA00022649"/>
    </source>
</evidence>
<reference evidence="2 3" key="1">
    <citation type="submission" date="2020-08" db="EMBL/GenBank/DDBJ databases">
        <title>Genomic Encyclopedia of Type Strains, Phase IV (KMG-IV): sequencing the most valuable type-strain genomes for metagenomic binning, comparative biology and taxonomic classification.</title>
        <authorList>
            <person name="Goeker M."/>
        </authorList>
    </citation>
    <scope>NUCLEOTIDE SEQUENCE [LARGE SCALE GENOMIC DNA]</scope>
    <source>
        <strain evidence="2 3">DSM 7051</strain>
    </source>
</reference>
<dbReference type="AlphaFoldDB" id="A0A7X0FAG6"/>
<comment type="caution">
    <text evidence="2">The sequence shown here is derived from an EMBL/GenBank/DDBJ whole genome shotgun (WGS) entry which is preliminary data.</text>
</comment>
<evidence type="ECO:0000313" key="3">
    <source>
        <dbReference type="Proteomes" id="UP000536262"/>
    </source>
</evidence>
<keyword evidence="3" id="KW-1185">Reference proteome</keyword>
<gene>
    <name evidence="2" type="ORF">GGR00_003901</name>
</gene>
<protein>
    <submittedName>
        <fullName evidence="2">Antitoxin CcdA</fullName>
    </submittedName>
</protein>